<organism evidence="2 3">
    <name type="scientific">Pelomonas candidula</name>
    <dbReference type="NCBI Taxonomy" id="3299025"/>
    <lineage>
        <taxon>Bacteria</taxon>
        <taxon>Pseudomonadati</taxon>
        <taxon>Pseudomonadota</taxon>
        <taxon>Betaproteobacteria</taxon>
        <taxon>Burkholderiales</taxon>
        <taxon>Sphaerotilaceae</taxon>
        <taxon>Roseateles</taxon>
    </lineage>
</organism>
<name>A0ABW7H8F6_9BURK</name>
<feature type="domain" description="DUF5666" evidence="1">
    <location>
        <begin position="334"/>
        <end position="393"/>
    </location>
</feature>
<evidence type="ECO:0000313" key="2">
    <source>
        <dbReference type="EMBL" id="MFG6485958.1"/>
    </source>
</evidence>
<dbReference type="Proteomes" id="UP001606134">
    <property type="component" value="Unassembled WGS sequence"/>
</dbReference>
<gene>
    <name evidence="2" type="ORF">ACG04R_04690</name>
</gene>
<dbReference type="InterPro" id="IPR043724">
    <property type="entry name" value="DUF5666"/>
</dbReference>
<dbReference type="EMBL" id="JBIGIC010000002">
    <property type="protein sequence ID" value="MFG6485958.1"/>
    <property type="molecule type" value="Genomic_DNA"/>
</dbReference>
<keyword evidence="3" id="KW-1185">Reference proteome</keyword>
<accession>A0ABW7H8F6</accession>
<sequence>MTHCPSHDSSSLTRRQWLALAGAGSLSACGGGGGDLPDVQPAAEPTAHPLGVATGGTGRIRSFLSAAITATSPLTVGGVSLDTRDAELSDGNGEALHGNDIAAGMTARVLAGPVVAASAQAYSVIVDTQVVGPAIWLDSRSLLVLGQHVSAPTSALRGPNAAGTPPDVQVWGRLDLAAGSIVATRIERAQPNDAPMLRGVLGDRGADWLQVGTLVARAADASIIPAGLAAGAVVRLVLGAPLADGSWQLLQARDDALRPPDGLEAELQGLVTQFTSARQFALDGVPVDASHAQIEGLAQLQAGATAEVRGKMVNGVLVATEVSAEAAEPLEISGRLSGLDRTRNSFMLKGWQVQWTAATRFGSGSALGLRNGRSLTVRGRWQPGAASLQALQITLE</sequence>
<evidence type="ECO:0000259" key="1">
    <source>
        <dbReference type="Pfam" id="PF18914"/>
    </source>
</evidence>
<protein>
    <submittedName>
        <fullName evidence="2">DUF5666 domain-containing protein</fullName>
    </submittedName>
</protein>
<comment type="caution">
    <text evidence="2">The sequence shown here is derived from an EMBL/GenBank/DDBJ whole genome shotgun (WGS) entry which is preliminary data.</text>
</comment>
<proteinExistence type="predicted"/>
<reference evidence="2 3" key="1">
    <citation type="submission" date="2024-08" db="EMBL/GenBank/DDBJ databases">
        <authorList>
            <person name="Lu H."/>
        </authorList>
    </citation>
    <scope>NUCLEOTIDE SEQUENCE [LARGE SCALE GENOMIC DNA]</scope>
    <source>
        <strain evidence="2 3">BYS78W</strain>
    </source>
</reference>
<dbReference type="InterPro" id="IPR006311">
    <property type="entry name" value="TAT_signal"/>
</dbReference>
<feature type="domain" description="DUF5666" evidence="1">
    <location>
        <begin position="268"/>
        <end position="322"/>
    </location>
</feature>
<evidence type="ECO:0000313" key="3">
    <source>
        <dbReference type="Proteomes" id="UP001606134"/>
    </source>
</evidence>
<dbReference type="RefSeq" id="WP_394406772.1">
    <property type="nucleotide sequence ID" value="NZ_JBIGIC010000002.1"/>
</dbReference>
<dbReference type="Pfam" id="PF18914">
    <property type="entry name" value="DUF5666"/>
    <property type="match status" value="2"/>
</dbReference>
<dbReference type="PROSITE" id="PS51318">
    <property type="entry name" value="TAT"/>
    <property type="match status" value="1"/>
</dbReference>